<dbReference type="PANTHER" id="PTHR30319">
    <property type="entry name" value="PHENYLACETIC ACID REGULATOR-RELATED TRANSCRIPTIONAL REPRESSOR"/>
    <property type="match status" value="1"/>
</dbReference>
<dbReference type="Pfam" id="PF07848">
    <property type="entry name" value="PaaX"/>
    <property type="match status" value="1"/>
</dbReference>
<dbReference type="InterPro" id="IPR011965">
    <property type="entry name" value="PaaX_trns_reg"/>
</dbReference>
<keyword evidence="3" id="KW-0238">DNA-binding</keyword>
<dbReference type="RefSeq" id="WP_168623554.1">
    <property type="nucleotide sequence ID" value="NZ_JAAZQQ010000003.1"/>
</dbReference>
<evidence type="ECO:0000259" key="2">
    <source>
        <dbReference type="Pfam" id="PF08223"/>
    </source>
</evidence>
<dbReference type="Proteomes" id="UP000526408">
    <property type="component" value="Unassembled WGS sequence"/>
</dbReference>
<accession>A0A7X6H1L8</accession>
<dbReference type="InterPro" id="IPR036388">
    <property type="entry name" value="WH-like_DNA-bd_sf"/>
</dbReference>
<dbReference type="AlphaFoldDB" id="A0A7X6H1L8"/>
<dbReference type="InterPro" id="IPR036390">
    <property type="entry name" value="WH_DNA-bd_sf"/>
</dbReference>
<proteinExistence type="predicted"/>
<sequence>MTPDPLAPILADHLHGLGRLRVWSLIVTILGDSIEPRGGRVRAARLAAILDRLGVGRGAQRTALSRLVADGWIDRARDPKDGRAAIYGFSDSARAEFTRAARLVYAAPGTVTAGDWMVTRSDDPRGIALAPGVGLWPAAFAPTPSGLTLIGKIETVSDPGIGPGPDQRAETEAIAALAGQVGAVRSSPDGLDAVAARTVLVHRWRRYVLRYPEWPEALAPRDWPGLALRAEVAGAYARIAAQSDAWLSRPVPGCPGLPAATAGDRFG</sequence>
<dbReference type="GO" id="GO:0003677">
    <property type="term" value="F:DNA binding"/>
    <property type="evidence" value="ECO:0007669"/>
    <property type="project" value="UniProtKB-KW"/>
</dbReference>
<comment type="caution">
    <text evidence="3">The sequence shown here is derived from an EMBL/GenBank/DDBJ whole genome shotgun (WGS) entry which is preliminary data.</text>
</comment>
<dbReference type="InterPro" id="IPR012906">
    <property type="entry name" value="PaaX-like_N"/>
</dbReference>
<dbReference type="Pfam" id="PF08223">
    <property type="entry name" value="PaaX_C"/>
    <property type="match status" value="1"/>
</dbReference>
<organism evidence="3 4">
    <name type="scientific">Roseicyclus persicicus</name>
    <dbReference type="NCBI Taxonomy" id="2650661"/>
    <lineage>
        <taxon>Bacteria</taxon>
        <taxon>Pseudomonadati</taxon>
        <taxon>Pseudomonadota</taxon>
        <taxon>Alphaproteobacteria</taxon>
        <taxon>Rhodobacterales</taxon>
        <taxon>Roseobacteraceae</taxon>
        <taxon>Roseicyclus</taxon>
    </lineage>
</organism>
<dbReference type="EMBL" id="JAAZQQ010000003">
    <property type="protein sequence ID" value="NKX45172.1"/>
    <property type="molecule type" value="Genomic_DNA"/>
</dbReference>
<dbReference type="PANTHER" id="PTHR30319:SF1">
    <property type="entry name" value="TRANSCRIPTIONAL REPRESSOR PAAX"/>
    <property type="match status" value="1"/>
</dbReference>
<keyword evidence="4" id="KW-1185">Reference proteome</keyword>
<gene>
    <name evidence="3" type="ORF">HCU73_11260</name>
</gene>
<name>A0A7X6H1L8_9RHOB</name>
<evidence type="ECO:0000313" key="3">
    <source>
        <dbReference type="EMBL" id="NKX45172.1"/>
    </source>
</evidence>
<dbReference type="SUPFAM" id="SSF46785">
    <property type="entry name" value="Winged helix' DNA-binding domain"/>
    <property type="match status" value="1"/>
</dbReference>
<evidence type="ECO:0000259" key="1">
    <source>
        <dbReference type="Pfam" id="PF07848"/>
    </source>
</evidence>
<feature type="domain" description="Transcriptional repressor PaaX-like C-terminal" evidence="2">
    <location>
        <begin position="189"/>
        <end position="248"/>
    </location>
</feature>
<protein>
    <submittedName>
        <fullName evidence="3">Winged helix DNA-binding protein</fullName>
    </submittedName>
</protein>
<dbReference type="GO" id="GO:0006351">
    <property type="term" value="P:DNA-templated transcription"/>
    <property type="evidence" value="ECO:0007669"/>
    <property type="project" value="InterPro"/>
</dbReference>
<dbReference type="Gene3D" id="1.10.10.10">
    <property type="entry name" value="Winged helix-like DNA-binding domain superfamily/Winged helix DNA-binding domain"/>
    <property type="match status" value="1"/>
</dbReference>
<dbReference type="InterPro" id="IPR013225">
    <property type="entry name" value="PaaX_C"/>
</dbReference>
<dbReference type="PIRSF" id="PIRSF020623">
    <property type="entry name" value="PaaX"/>
    <property type="match status" value="1"/>
</dbReference>
<reference evidence="3 4" key="1">
    <citation type="submission" date="2020-04" db="EMBL/GenBank/DDBJ databases">
        <authorList>
            <person name="Yoon J."/>
        </authorList>
    </citation>
    <scope>NUCLEOTIDE SEQUENCE [LARGE SCALE GENOMIC DNA]</scope>
    <source>
        <strain evidence="3 4">KMU-115</strain>
    </source>
</reference>
<feature type="domain" description="Transcriptional repressor PaaX-like N-terminal" evidence="1">
    <location>
        <begin position="23"/>
        <end position="92"/>
    </location>
</feature>
<dbReference type="Gene3D" id="1.20.58.1460">
    <property type="match status" value="1"/>
</dbReference>
<evidence type="ECO:0000313" key="4">
    <source>
        <dbReference type="Proteomes" id="UP000526408"/>
    </source>
</evidence>